<dbReference type="InterPro" id="IPR046914">
    <property type="entry name" value="ABC-3C_CTD6"/>
</dbReference>
<protein>
    <recommendedName>
        <fullName evidence="1">ABC-three component systems C-terminal domain-containing protein</fullName>
    </recommendedName>
</protein>
<evidence type="ECO:0000259" key="1">
    <source>
        <dbReference type="Pfam" id="PF20282"/>
    </source>
</evidence>
<name>A0A0F9SK57_9ZZZZ</name>
<organism evidence="2">
    <name type="scientific">marine sediment metagenome</name>
    <dbReference type="NCBI Taxonomy" id="412755"/>
    <lineage>
        <taxon>unclassified sequences</taxon>
        <taxon>metagenomes</taxon>
        <taxon>ecological metagenomes</taxon>
    </lineage>
</organism>
<proteinExistence type="predicted"/>
<dbReference type="Pfam" id="PF20282">
    <property type="entry name" value="CTD6"/>
    <property type="match status" value="1"/>
</dbReference>
<dbReference type="AlphaFoldDB" id="A0A0F9SK57"/>
<feature type="domain" description="ABC-three component systems C-terminal" evidence="1">
    <location>
        <begin position="204"/>
        <end position="331"/>
    </location>
</feature>
<sequence>MRINHAILIRALPPDRLEDFVNDWLAQRCKEYHSHELWRGTGDMGRDVTGYVTNKRMEGSWDNFQCKQLSKSLSESSAFIELGKIFMHSSAGEYSLPRSYTFVAPRGVARAVQQFIAHPERFRAAFLERWNSDIAGKLVEKQSIPLSPEIEAAIKAFDFTQMHWLDAARLVDDPACKPALVKWFDEDPGPSPRGVVPDQIGVSESSYIGQLLKLYEEKGPGTFPDATSALASPEFATHLRDQRTRFFDSVAFDRFYRDSTPEDYLFNFKDEIYHGVVEIHDDDHASGLAKLRQVMQQAAILQPSGILGKHAGPQVKQGTCHQFANDGRLPWHR</sequence>
<accession>A0A0F9SK57</accession>
<comment type="caution">
    <text evidence="2">The sequence shown here is derived from an EMBL/GenBank/DDBJ whole genome shotgun (WGS) entry which is preliminary data.</text>
</comment>
<evidence type="ECO:0000313" key="2">
    <source>
        <dbReference type="EMBL" id="KKN29648.1"/>
    </source>
</evidence>
<dbReference type="EMBL" id="LAZR01002470">
    <property type="protein sequence ID" value="KKN29648.1"/>
    <property type="molecule type" value="Genomic_DNA"/>
</dbReference>
<reference evidence="2" key="1">
    <citation type="journal article" date="2015" name="Nature">
        <title>Complex archaea that bridge the gap between prokaryotes and eukaryotes.</title>
        <authorList>
            <person name="Spang A."/>
            <person name="Saw J.H."/>
            <person name="Jorgensen S.L."/>
            <person name="Zaremba-Niedzwiedzka K."/>
            <person name="Martijn J."/>
            <person name="Lind A.E."/>
            <person name="van Eijk R."/>
            <person name="Schleper C."/>
            <person name="Guy L."/>
            <person name="Ettema T.J."/>
        </authorList>
    </citation>
    <scope>NUCLEOTIDE SEQUENCE</scope>
</reference>
<gene>
    <name evidence="2" type="ORF">LCGC14_0842010</name>
</gene>